<keyword evidence="2" id="KW-1185">Reference proteome</keyword>
<dbReference type="EMBL" id="BSNS01000022">
    <property type="protein sequence ID" value="GLQ56947.1"/>
    <property type="molecule type" value="Genomic_DNA"/>
</dbReference>
<protein>
    <submittedName>
        <fullName evidence="1">Uncharacterized protein</fullName>
    </submittedName>
</protein>
<accession>A0ABQ5WAU1</accession>
<evidence type="ECO:0000313" key="1">
    <source>
        <dbReference type="EMBL" id="GLQ56947.1"/>
    </source>
</evidence>
<evidence type="ECO:0000313" key="2">
    <source>
        <dbReference type="Proteomes" id="UP001156691"/>
    </source>
</evidence>
<dbReference type="Proteomes" id="UP001156691">
    <property type="component" value="Unassembled WGS sequence"/>
</dbReference>
<proteinExistence type="predicted"/>
<gene>
    <name evidence="1" type="ORF">GCM10010862_42060</name>
</gene>
<dbReference type="RefSeq" id="WP_284342334.1">
    <property type="nucleotide sequence ID" value="NZ_BSNS01000022.1"/>
</dbReference>
<sequence>MDVYLAAFGAYRGVGAMRPMSRQDEDVYYRNTEWAWSKVAAIAAAALPFSALNPGKTTHEGNYAVGALPTAEAGQWH</sequence>
<reference evidence="2" key="1">
    <citation type="journal article" date="2019" name="Int. J. Syst. Evol. Microbiol.">
        <title>The Global Catalogue of Microorganisms (GCM) 10K type strain sequencing project: providing services to taxonomists for standard genome sequencing and annotation.</title>
        <authorList>
            <consortium name="The Broad Institute Genomics Platform"/>
            <consortium name="The Broad Institute Genome Sequencing Center for Infectious Disease"/>
            <person name="Wu L."/>
            <person name="Ma J."/>
        </authorList>
    </citation>
    <scope>NUCLEOTIDE SEQUENCE [LARGE SCALE GENOMIC DNA]</scope>
    <source>
        <strain evidence="2">NBRC 112416</strain>
    </source>
</reference>
<organism evidence="1 2">
    <name type="scientific">Devosia nitrariae</name>
    <dbReference type="NCBI Taxonomy" id="2071872"/>
    <lineage>
        <taxon>Bacteria</taxon>
        <taxon>Pseudomonadati</taxon>
        <taxon>Pseudomonadota</taxon>
        <taxon>Alphaproteobacteria</taxon>
        <taxon>Hyphomicrobiales</taxon>
        <taxon>Devosiaceae</taxon>
        <taxon>Devosia</taxon>
    </lineage>
</organism>
<name>A0ABQ5WAU1_9HYPH</name>
<comment type="caution">
    <text evidence="1">The sequence shown here is derived from an EMBL/GenBank/DDBJ whole genome shotgun (WGS) entry which is preliminary data.</text>
</comment>